<reference evidence="18" key="1">
    <citation type="journal article" date="2019" name="Int. J. Syst. Evol. Microbiol.">
        <title>The Global Catalogue of Microorganisms (GCM) 10K type strain sequencing project: providing services to taxonomists for standard genome sequencing and annotation.</title>
        <authorList>
            <consortium name="The Broad Institute Genomics Platform"/>
            <consortium name="The Broad Institute Genome Sequencing Center for Infectious Disease"/>
            <person name="Wu L."/>
            <person name="Ma J."/>
        </authorList>
    </citation>
    <scope>NUCLEOTIDE SEQUENCE [LARGE SCALE GENOMIC DNA]</scope>
    <source>
        <strain evidence="18">JCM 31890</strain>
    </source>
</reference>
<dbReference type="RefSeq" id="WP_345060821.1">
    <property type="nucleotide sequence ID" value="NZ_BAABEX010000004.1"/>
</dbReference>
<evidence type="ECO:0000256" key="7">
    <source>
        <dbReference type="ARBA" id="ARBA00022927"/>
    </source>
</evidence>
<dbReference type="Proteomes" id="UP001501788">
    <property type="component" value="Unassembled WGS sequence"/>
</dbReference>
<keyword evidence="10" id="KW-0178">Competence</keyword>
<dbReference type="InterPro" id="IPR050810">
    <property type="entry name" value="Bact_Secretion_Sys_Channel"/>
</dbReference>
<comment type="function">
    <text evidence="11">Required for type IV pilus biogenesis and competence. Could function as a pore for exit of the pilus but also as a channel for entry of heme and antimicrobial agents and uptake of transforming DNA.</text>
</comment>
<comment type="subunit">
    <text evidence="12">Homododecamer. Tetramer of trimer.</text>
</comment>
<dbReference type="PANTHER" id="PTHR30332:SF25">
    <property type="entry name" value="SECRETIN XPSD"/>
    <property type="match status" value="1"/>
</dbReference>
<dbReference type="InterPro" id="IPR001775">
    <property type="entry name" value="GspD/PilQ"/>
</dbReference>
<feature type="domain" description="NolW-like" evidence="16">
    <location>
        <begin position="375"/>
        <end position="523"/>
    </location>
</feature>
<comment type="subcellular location">
    <subcellularLocation>
        <location evidence="1 13">Cell outer membrane</location>
    </subcellularLocation>
</comment>
<dbReference type="EMBL" id="BAABEX010000004">
    <property type="protein sequence ID" value="GAA4418989.1"/>
    <property type="molecule type" value="Genomic_DNA"/>
</dbReference>
<feature type="domain" description="NolW-like" evidence="16">
    <location>
        <begin position="264"/>
        <end position="366"/>
    </location>
</feature>
<feature type="domain" description="Type II/III secretion system secretin-like" evidence="15">
    <location>
        <begin position="593"/>
        <end position="755"/>
    </location>
</feature>
<dbReference type="Pfam" id="PF00263">
    <property type="entry name" value="Secretin"/>
    <property type="match status" value="1"/>
</dbReference>
<dbReference type="InterPro" id="IPR013356">
    <property type="entry name" value="T2SS_GspD"/>
</dbReference>
<proteinExistence type="inferred from homology"/>
<dbReference type="NCBIfam" id="TIGR02517">
    <property type="entry name" value="type_II_gspD"/>
    <property type="match status" value="1"/>
</dbReference>
<evidence type="ECO:0000256" key="6">
    <source>
        <dbReference type="ARBA" id="ARBA00022729"/>
    </source>
</evidence>
<evidence type="ECO:0000256" key="13">
    <source>
        <dbReference type="RuleBase" id="RU004004"/>
    </source>
</evidence>
<feature type="signal peptide" evidence="14">
    <location>
        <begin position="1"/>
        <end position="26"/>
    </location>
</feature>
<comment type="similarity">
    <text evidence="2">Belongs to the bacterial secretin family. GSP D subfamily.</text>
</comment>
<dbReference type="Gene3D" id="3.30.1370.120">
    <property type="match status" value="3"/>
</dbReference>
<keyword evidence="9" id="KW-0998">Cell outer membrane</keyword>
<evidence type="ECO:0000256" key="10">
    <source>
        <dbReference type="ARBA" id="ARBA00023287"/>
    </source>
</evidence>
<evidence type="ECO:0000313" key="18">
    <source>
        <dbReference type="Proteomes" id="UP001501788"/>
    </source>
</evidence>
<organism evidence="17 18">
    <name type="scientific">Acidovorax lacteus</name>
    <dbReference type="NCBI Taxonomy" id="1924988"/>
    <lineage>
        <taxon>Bacteria</taxon>
        <taxon>Pseudomonadati</taxon>
        <taxon>Pseudomonadota</taxon>
        <taxon>Betaproteobacteria</taxon>
        <taxon>Burkholderiales</taxon>
        <taxon>Comamonadaceae</taxon>
        <taxon>Acidovorax</taxon>
    </lineage>
</organism>
<dbReference type="PANTHER" id="PTHR30332">
    <property type="entry name" value="PROBABLE GENERAL SECRETION PATHWAY PROTEIN D"/>
    <property type="match status" value="1"/>
</dbReference>
<name>A0ABP8L049_9BURK</name>
<keyword evidence="8" id="KW-0472">Membrane</keyword>
<protein>
    <recommendedName>
        <fullName evidence="3">Type IV pilus biogenesis and competence protein PilQ</fullName>
    </recommendedName>
</protein>
<dbReference type="Pfam" id="PF03958">
    <property type="entry name" value="Secretin_N"/>
    <property type="match status" value="2"/>
</dbReference>
<evidence type="ECO:0000259" key="15">
    <source>
        <dbReference type="Pfam" id="PF00263"/>
    </source>
</evidence>
<dbReference type="PROSITE" id="PS00875">
    <property type="entry name" value="T2SP_D"/>
    <property type="match status" value="1"/>
</dbReference>
<evidence type="ECO:0000256" key="1">
    <source>
        <dbReference type="ARBA" id="ARBA00004442"/>
    </source>
</evidence>
<keyword evidence="4 13" id="KW-0813">Transport</keyword>
<dbReference type="Gene3D" id="3.55.50.30">
    <property type="match status" value="1"/>
</dbReference>
<keyword evidence="6 14" id="KW-0732">Signal</keyword>
<keyword evidence="5" id="KW-1134">Transmembrane beta strand</keyword>
<evidence type="ECO:0000256" key="4">
    <source>
        <dbReference type="ARBA" id="ARBA00022448"/>
    </source>
</evidence>
<evidence type="ECO:0000259" key="16">
    <source>
        <dbReference type="Pfam" id="PF03958"/>
    </source>
</evidence>
<evidence type="ECO:0000256" key="14">
    <source>
        <dbReference type="SAM" id="SignalP"/>
    </source>
</evidence>
<dbReference type="InterPro" id="IPR004845">
    <property type="entry name" value="T2SS_GspD_CS"/>
</dbReference>
<gene>
    <name evidence="17" type="primary">gspD_1</name>
    <name evidence="17" type="ORF">GCM10023090_04590</name>
</gene>
<evidence type="ECO:0000256" key="9">
    <source>
        <dbReference type="ARBA" id="ARBA00023237"/>
    </source>
</evidence>
<dbReference type="InterPro" id="IPR038591">
    <property type="entry name" value="NolW-like_sf"/>
</dbReference>
<dbReference type="InterPro" id="IPR005644">
    <property type="entry name" value="NolW-like"/>
</dbReference>
<sequence>MLNTKHTALSLALVYALGGLAQAAHAQTPVPAVAPEQSPAAAAATAGAPAQATTASGASTNLNTATDAAAQEPRIIRGNDAVVAPPKPFAPLQGGNTGFRFEEAPIAEFAVLVLKDIVKADYVLHQQLTGSVTLSTGGDVSPDQAVLLLEAALQANGLVMARDTRGTYHIGKPEVIRGIVPAIRQAVPGNPLPPGSGAIVVRLQYIGAAEMATILRPMLGADSLVRVDNLRNLLVLAGTRTQAEGWLDLISTFDVNLLKGMSVGVFPLKHATVKEVEAALSLMTGSGVGAAVAAPSGAAAATTSNAAQQQNRPAAAAGGGGDANPLQGALRILPIERLNSILVVTPRAAYLDEARAWIERLDKPSSNSAEPQLFLYPVQNGSAKHLASVIGSLFGSGQTSTTPTSTGVAPALGTSTFGTSGFGASGFGTGNTAFGAGAAGLSGAGTTGFGAGFGGASGFGTTAQRNTPQGAQAGVTATTLGQGPNAVRMIADELNNMVVFYGTRAEFAKVEAALKRLDLPPTQVLIEASIIEVTLRDDLEYGLQWLFNGGAPGDLTGRGAISNVAGGVLGSAGRGFSYTMVNPAGNIRAVLNALATKSLVKVISSPSLMVLDNHTATISVGNQQPFKASSTIITGGGTSESIQYKDTGVSLQVTPSVTAGNMVTMALSQMVTDVGDIDSATGQRTFLQRQINSKVAVRSGESIVLGGLIQDNATNGGSGVPGLSAIPIIGGLFGTQSNNVRRTELLVVLLPRVVRADQDLREVSDELRDRMKGLTRKGSLF</sequence>
<comment type="caution">
    <text evidence="17">The sequence shown here is derived from an EMBL/GenBank/DDBJ whole genome shotgun (WGS) entry which is preliminary data.</text>
</comment>
<evidence type="ECO:0000256" key="11">
    <source>
        <dbReference type="ARBA" id="ARBA00024678"/>
    </source>
</evidence>
<evidence type="ECO:0000256" key="3">
    <source>
        <dbReference type="ARBA" id="ARBA00014124"/>
    </source>
</evidence>
<evidence type="ECO:0000256" key="5">
    <source>
        <dbReference type="ARBA" id="ARBA00022452"/>
    </source>
</evidence>
<evidence type="ECO:0000256" key="2">
    <source>
        <dbReference type="ARBA" id="ARBA00006980"/>
    </source>
</evidence>
<keyword evidence="7" id="KW-0653">Protein transport</keyword>
<evidence type="ECO:0000313" key="17">
    <source>
        <dbReference type="EMBL" id="GAA4418989.1"/>
    </source>
</evidence>
<dbReference type="PRINTS" id="PR00811">
    <property type="entry name" value="BCTERIALGSPD"/>
</dbReference>
<evidence type="ECO:0000256" key="12">
    <source>
        <dbReference type="ARBA" id="ARBA00025897"/>
    </source>
</evidence>
<keyword evidence="5" id="KW-0812">Transmembrane</keyword>
<accession>A0ABP8L049</accession>
<dbReference type="InterPro" id="IPR004846">
    <property type="entry name" value="T2SS/T3SS_dom"/>
</dbReference>
<keyword evidence="18" id="KW-1185">Reference proteome</keyword>
<evidence type="ECO:0000256" key="8">
    <source>
        <dbReference type="ARBA" id="ARBA00023136"/>
    </source>
</evidence>
<feature type="chain" id="PRO_5045156957" description="Type IV pilus biogenesis and competence protein PilQ" evidence="14">
    <location>
        <begin position="27"/>
        <end position="781"/>
    </location>
</feature>